<dbReference type="PROSITE" id="PS50110">
    <property type="entry name" value="RESPONSE_REGULATORY"/>
    <property type="match status" value="1"/>
</dbReference>
<dbReference type="Gene3D" id="3.40.50.2300">
    <property type="match status" value="1"/>
</dbReference>
<dbReference type="Pfam" id="PF07495">
    <property type="entry name" value="Y_Y_Y"/>
    <property type="match status" value="1"/>
</dbReference>
<dbReference type="SUPFAM" id="SSF63829">
    <property type="entry name" value="Calcium-dependent phosphotriesterase"/>
    <property type="match status" value="2"/>
</dbReference>
<keyword evidence="10" id="KW-0238">DNA-binding</keyword>
<dbReference type="InterPro" id="IPR011123">
    <property type="entry name" value="Y_Y_Y"/>
</dbReference>
<keyword evidence="6 17" id="KW-0418">Kinase</keyword>
<dbReference type="InterPro" id="IPR036890">
    <property type="entry name" value="HATPase_C_sf"/>
</dbReference>
<feature type="modified residue" description="4-aspartylphosphate" evidence="12">
    <location>
        <position position="1171"/>
    </location>
</feature>
<evidence type="ECO:0000259" key="14">
    <source>
        <dbReference type="PROSITE" id="PS01124"/>
    </source>
</evidence>
<dbReference type="EMBL" id="BMIL01000013">
    <property type="protein sequence ID" value="GGC75423.1"/>
    <property type="molecule type" value="Genomic_DNA"/>
</dbReference>
<keyword evidence="5" id="KW-0547">Nucleotide-binding</keyword>
<keyword evidence="7" id="KW-0067">ATP-binding</keyword>
<dbReference type="PROSITE" id="PS01124">
    <property type="entry name" value="HTH_ARAC_FAMILY_2"/>
    <property type="match status" value="1"/>
</dbReference>
<evidence type="ECO:0000256" key="6">
    <source>
        <dbReference type="ARBA" id="ARBA00022777"/>
    </source>
</evidence>
<dbReference type="InterPro" id="IPR001789">
    <property type="entry name" value="Sig_transdc_resp-reg_receiver"/>
</dbReference>
<dbReference type="InterPro" id="IPR009057">
    <property type="entry name" value="Homeodomain-like_sf"/>
</dbReference>
<evidence type="ECO:0000259" key="16">
    <source>
        <dbReference type="PROSITE" id="PS50110"/>
    </source>
</evidence>
<dbReference type="Gene3D" id="2.60.40.10">
    <property type="entry name" value="Immunoglobulins"/>
    <property type="match status" value="1"/>
</dbReference>
<accession>A0A916UJI0</accession>
<dbReference type="InterPro" id="IPR003594">
    <property type="entry name" value="HATPase_dom"/>
</dbReference>
<keyword evidence="8" id="KW-0902">Two-component regulatory system</keyword>
<dbReference type="FunFam" id="2.60.40.10:FF:000791">
    <property type="entry name" value="Two-component system sensor histidine kinase/response regulator"/>
    <property type="match status" value="1"/>
</dbReference>
<dbReference type="InterPro" id="IPR005467">
    <property type="entry name" value="His_kinase_dom"/>
</dbReference>
<dbReference type="Gene3D" id="2.130.10.10">
    <property type="entry name" value="YVTN repeat-like/Quinoprotein amine dehydrogenase"/>
    <property type="match status" value="2"/>
</dbReference>
<evidence type="ECO:0000259" key="15">
    <source>
        <dbReference type="PROSITE" id="PS50109"/>
    </source>
</evidence>
<dbReference type="PANTHER" id="PTHR43547">
    <property type="entry name" value="TWO-COMPONENT HISTIDINE KINASE"/>
    <property type="match status" value="1"/>
</dbReference>
<evidence type="ECO:0000256" key="3">
    <source>
        <dbReference type="ARBA" id="ARBA00022553"/>
    </source>
</evidence>
<dbReference type="GO" id="GO:0003700">
    <property type="term" value="F:DNA-binding transcription factor activity"/>
    <property type="evidence" value="ECO:0007669"/>
    <property type="project" value="InterPro"/>
</dbReference>
<comment type="catalytic activity">
    <reaction evidence="1">
        <text>ATP + protein L-histidine = ADP + protein N-phospho-L-histidine.</text>
        <dbReference type="EC" id="2.7.13.3"/>
    </reaction>
</comment>
<dbReference type="CDD" id="cd16922">
    <property type="entry name" value="HATPase_EvgS-ArcB-TorS-like"/>
    <property type="match status" value="1"/>
</dbReference>
<feature type="domain" description="Histidine kinase" evidence="15">
    <location>
        <begin position="866"/>
        <end position="1086"/>
    </location>
</feature>
<evidence type="ECO:0000256" key="13">
    <source>
        <dbReference type="SAM" id="SignalP"/>
    </source>
</evidence>
<dbReference type="Gene3D" id="1.10.287.130">
    <property type="match status" value="1"/>
</dbReference>
<keyword evidence="11" id="KW-0804">Transcription</keyword>
<evidence type="ECO:0000256" key="12">
    <source>
        <dbReference type="PROSITE-ProRule" id="PRU00169"/>
    </source>
</evidence>
<dbReference type="InterPro" id="IPR011006">
    <property type="entry name" value="CheY-like_superfamily"/>
</dbReference>
<proteinExistence type="predicted"/>
<evidence type="ECO:0000256" key="7">
    <source>
        <dbReference type="ARBA" id="ARBA00022840"/>
    </source>
</evidence>
<evidence type="ECO:0000256" key="9">
    <source>
        <dbReference type="ARBA" id="ARBA00023015"/>
    </source>
</evidence>
<dbReference type="SUPFAM" id="SSF52172">
    <property type="entry name" value="CheY-like"/>
    <property type="match status" value="1"/>
</dbReference>
<evidence type="ECO:0000313" key="18">
    <source>
        <dbReference type="Proteomes" id="UP000651668"/>
    </source>
</evidence>
<dbReference type="GO" id="GO:0000155">
    <property type="term" value="F:phosphorelay sensor kinase activity"/>
    <property type="evidence" value="ECO:0007669"/>
    <property type="project" value="InterPro"/>
</dbReference>
<keyword evidence="18" id="KW-1185">Reference proteome</keyword>
<gene>
    <name evidence="17" type="ORF">GCM10011387_31410</name>
</gene>
<dbReference type="SMART" id="SM00342">
    <property type="entry name" value="HTH_ARAC"/>
    <property type="match status" value="1"/>
</dbReference>
<dbReference type="InterPro" id="IPR004358">
    <property type="entry name" value="Sig_transdc_His_kin-like_C"/>
</dbReference>
<dbReference type="PROSITE" id="PS00041">
    <property type="entry name" value="HTH_ARAC_FAMILY_1"/>
    <property type="match status" value="1"/>
</dbReference>
<dbReference type="EC" id="2.7.13.3" evidence="2"/>
<dbReference type="InterPro" id="IPR003661">
    <property type="entry name" value="HisK_dim/P_dom"/>
</dbReference>
<evidence type="ECO:0000256" key="8">
    <source>
        <dbReference type="ARBA" id="ARBA00023012"/>
    </source>
</evidence>
<dbReference type="Pfam" id="PF12833">
    <property type="entry name" value="HTH_18"/>
    <property type="match status" value="1"/>
</dbReference>
<feature type="signal peptide" evidence="13">
    <location>
        <begin position="1"/>
        <end position="21"/>
    </location>
</feature>
<dbReference type="CDD" id="cd00082">
    <property type="entry name" value="HisKA"/>
    <property type="match status" value="1"/>
</dbReference>
<feature type="chain" id="PRO_5036743270" description="histidine kinase" evidence="13">
    <location>
        <begin position="22"/>
        <end position="1376"/>
    </location>
</feature>
<dbReference type="Gene3D" id="3.30.565.10">
    <property type="entry name" value="Histidine kinase-like ATPase, C-terminal domain"/>
    <property type="match status" value="1"/>
</dbReference>
<reference evidence="17" key="1">
    <citation type="journal article" date="2014" name="Int. J. Syst. Evol. Microbiol.">
        <title>Complete genome sequence of Corynebacterium casei LMG S-19264T (=DSM 44701T), isolated from a smear-ripened cheese.</title>
        <authorList>
            <consortium name="US DOE Joint Genome Institute (JGI-PGF)"/>
            <person name="Walter F."/>
            <person name="Albersmeier A."/>
            <person name="Kalinowski J."/>
            <person name="Ruckert C."/>
        </authorList>
    </citation>
    <scope>NUCLEOTIDE SEQUENCE</scope>
    <source>
        <strain evidence="17">CGMCC 1.15343</strain>
    </source>
</reference>
<dbReference type="SMART" id="SM00448">
    <property type="entry name" value="REC"/>
    <property type="match status" value="1"/>
</dbReference>
<dbReference type="InterPro" id="IPR015943">
    <property type="entry name" value="WD40/YVTN_repeat-like_dom_sf"/>
</dbReference>
<dbReference type="Pfam" id="PF07494">
    <property type="entry name" value="Reg_prop"/>
    <property type="match status" value="7"/>
</dbReference>
<organism evidence="17 18">
    <name type="scientific">Pedobacter quisquiliarum</name>
    <dbReference type="NCBI Taxonomy" id="1834438"/>
    <lineage>
        <taxon>Bacteria</taxon>
        <taxon>Pseudomonadati</taxon>
        <taxon>Bacteroidota</taxon>
        <taxon>Sphingobacteriia</taxon>
        <taxon>Sphingobacteriales</taxon>
        <taxon>Sphingobacteriaceae</taxon>
        <taxon>Pedobacter</taxon>
    </lineage>
</organism>
<dbReference type="SMART" id="SM00387">
    <property type="entry name" value="HATPase_c"/>
    <property type="match status" value="1"/>
</dbReference>
<sequence>MLQQRLLVFLTLLFTYAAAFGQQNQIQFARLDLSDGLSHNQVNTILKDTKGFMWFGTLSGLNRYDGYQFKTFRNDPRDTTSIVDDFVTGIYELPDHKLYIDTRGGPNIYNNVNQRFIRDVKGYLKSLNINADAIRDIIRDDAGNFWFNGLEDGIFKYDPLRKTTLHLNTLGQGTSALDRAPVSGIQKDVNGNIWVIHRNKTIELLDRNTGKVRKQFKNHQLKQASQYQDFRLFVDRDLDLWIYTINTQHGIDYYSPSTGVSRYLDKRPGVLNNNLIAGLLQDDRGLIWIATDHGGVNLLSKQDFKVRYLLNKEDDLKSLSQNSITSLYKDPTGIIWIGTFKRGLSYYHEKILKFPLYSHQGVNPGGLVYDDINRFVEDKQGNLWIGTNGGGLFYFNRKTGTFKRFQHDAADPGSLSNDIIVSLYIDKSETLWIGTYFGGLDRFENGRFYNYKHNVADPASLADDRVWDILEDRKGRFWVATLSGGLDLLDRKTGKFSHYKAGMQNSIGSNFISCLLEDRAGNIWVGTSDGIDKLTPTGKFEHIVAQPGKKSTLLNNTVYDLMEDSNGFIWIATKDGLSRLNPATMDFLNFDGPNALMEKATLKVIEDKHKNLWVSTSNGLFKIIVQKDQQNRFAYTIRKFDEDDGLQGSAFNANAGYKTRKGELLFGGANGFNLFNPDDIKTDNTKPLVVLSELQISNKTVGIGEALDGRVLLNKSIVFTDTLQLKYSQNSITLSFAALNYFGPQKIKYRYKLEGFDKQWQELQEDIRRATYTNIDPGTYVFKVVSTDASGNWLNNPASVHIVIRPPLWRTNFAYIMYVMLIGGSLLYLRHRGIKRAREEFLIEQERQQGKRLHELGLLKIKFLTNVSHEFRTPLSLIITPLEKLIKQANDSEKQQLQMIQRNGRRLLNLVNQLLDFRRMEVHELKLHPKTGDIIAFIKELCLSFTDVADRKHISLNFKADRSSLITLFDHDKIERILFNLLSNAFKFTPQGGSVGVAISTRYTLQNKTELVLKVIDTGIGIEPDKIDRIFERFFQNEVPDSIVNQGSGIGLSITKEFVKLHGGEIKAESIVNAGSTFTITLSFAEQDALYNSALPQHALFISGKAEDRKEQHALDPKSKKPVLMLVEDNDDFRFYLKDNLKEFYQIVEAVNGREGWQKVLALHPDLIVSDVSMPEMDGIELCKKIKSDKRSAHLPVILLTALTTDDEQLTGLETGANDYMTKPFNFEILLSKIRNLLAQQALSKKTYQKQVDFKPQESEVESVNDKFIRQLYLQIEKHLGDSNYSVDQLSADMNMSRVGLYKKIVPLTGKSPVELIRSCRLQKSKALLEAQLSIAEVAYQVGFSNPKHFSKYFKQEFGILPSAYAQSRQPKTPVG</sequence>
<dbReference type="Gene3D" id="1.10.10.60">
    <property type="entry name" value="Homeodomain-like"/>
    <property type="match status" value="1"/>
</dbReference>
<dbReference type="InterPro" id="IPR011110">
    <property type="entry name" value="Reg_prop"/>
</dbReference>
<dbReference type="Pfam" id="PF00072">
    <property type="entry name" value="Response_reg"/>
    <property type="match status" value="1"/>
</dbReference>
<dbReference type="SUPFAM" id="SSF55874">
    <property type="entry name" value="ATPase domain of HSP90 chaperone/DNA topoisomerase II/histidine kinase"/>
    <property type="match status" value="1"/>
</dbReference>
<dbReference type="RefSeq" id="WP_229663656.1">
    <property type="nucleotide sequence ID" value="NZ_BMIL01000013.1"/>
</dbReference>
<evidence type="ECO:0000256" key="1">
    <source>
        <dbReference type="ARBA" id="ARBA00000085"/>
    </source>
</evidence>
<dbReference type="InterPro" id="IPR013783">
    <property type="entry name" value="Ig-like_fold"/>
</dbReference>
<evidence type="ECO:0000256" key="5">
    <source>
        <dbReference type="ARBA" id="ARBA00022741"/>
    </source>
</evidence>
<dbReference type="Pfam" id="PF00512">
    <property type="entry name" value="HisKA"/>
    <property type="match status" value="1"/>
</dbReference>
<feature type="domain" description="HTH araC/xylS-type" evidence="14">
    <location>
        <begin position="1270"/>
        <end position="1368"/>
    </location>
</feature>
<dbReference type="InterPro" id="IPR036097">
    <property type="entry name" value="HisK_dim/P_sf"/>
</dbReference>
<dbReference type="Pfam" id="PF02518">
    <property type="entry name" value="HATPase_c"/>
    <property type="match status" value="1"/>
</dbReference>
<evidence type="ECO:0000256" key="4">
    <source>
        <dbReference type="ARBA" id="ARBA00022679"/>
    </source>
</evidence>
<keyword evidence="13" id="KW-0732">Signal</keyword>
<keyword evidence="9" id="KW-0805">Transcription regulation</keyword>
<keyword evidence="4" id="KW-0808">Transferase</keyword>
<dbReference type="CDD" id="cd17574">
    <property type="entry name" value="REC_OmpR"/>
    <property type="match status" value="1"/>
</dbReference>
<dbReference type="InterPro" id="IPR018060">
    <property type="entry name" value="HTH_AraC"/>
</dbReference>
<dbReference type="SMART" id="SM00388">
    <property type="entry name" value="HisKA"/>
    <property type="match status" value="1"/>
</dbReference>
<dbReference type="PROSITE" id="PS50109">
    <property type="entry name" value="HIS_KIN"/>
    <property type="match status" value="1"/>
</dbReference>
<feature type="domain" description="Response regulatory" evidence="16">
    <location>
        <begin position="1123"/>
        <end position="1238"/>
    </location>
</feature>
<dbReference type="GO" id="GO:0005524">
    <property type="term" value="F:ATP binding"/>
    <property type="evidence" value="ECO:0007669"/>
    <property type="project" value="UniProtKB-KW"/>
</dbReference>
<dbReference type="PRINTS" id="PR00344">
    <property type="entry name" value="BCTRLSENSOR"/>
</dbReference>
<reference evidence="17" key="2">
    <citation type="submission" date="2020-09" db="EMBL/GenBank/DDBJ databases">
        <authorList>
            <person name="Sun Q."/>
            <person name="Zhou Y."/>
        </authorList>
    </citation>
    <scope>NUCLEOTIDE SEQUENCE</scope>
    <source>
        <strain evidence="17">CGMCC 1.15343</strain>
    </source>
</reference>
<dbReference type="SUPFAM" id="SSF46689">
    <property type="entry name" value="Homeodomain-like"/>
    <property type="match status" value="1"/>
</dbReference>
<keyword evidence="3 12" id="KW-0597">Phosphoprotein</keyword>
<dbReference type="SUPFAM" id="SSF47384">
    <property type="entry name" value="Homodimeric domain of signal transducing histidine kinase"/>
    <property type="match status" value="1"/>
</dbReference>
<evidence type="ECO:0000256" key="11">
    <source>
        <dbReference type="ARBA" id="ARBA00023163"/>
    </source>
</evidence>
<dbReference type="GO" id="GO:0043565">
    <property type="term" value="F:sequence-specific DNA binding"/>
    <property type="evidence" value="ECO:0007669"/>
    <property type="project" value="InterPro"/>
</dbReference>
<evidence type="ECO:0000256" key="2">
    <source>
        <dbReference type="ARBA" id="ARBA00012438"/>
    </source>
</evidence>
<dbReference type="InterPro" id="IPR018062">
    <property type="entry name" value="HTH_AraC-typ_CS"/>
</dbReference>
<dbReference type="FunFam" id="1.10.287.130:FF:000045">
    <property type="entry name" value="Two-component system sensor histidine kinase/response regulator"/>
    <property type="match status" value="1"/>
</dbReference>
<protein>
    <recommendedName>
        <fullName evidence="2">histidine kinase</fullName>
        <ecNumber evidence="2">2.7.13.3</ecNumber>
    </recommendedName>
</protein>
<comment type="caution">
    <text evidence="17">The sequence shown here is derived from an EMBL/GenBank/DDBJ whole genome shotgun (WGS) entry which is preliminary data.</text>
</comment>
<name>A0A916UJI0_9SPHI</name>
<dbReference type="PANTHER" id="PTHR43547:SF2">
    <property type="entry name" value="HYBRID SIGNAL TRANSDUCTION HISTIDINE KINASE C"/>
    <property type="match status" value="1"/>
</dbReference>
<dbReference type="FunFam" id="3.30.565.10:FF:000037">
    <property type="entry name" value="Hybrid sensor histidine kinase/response regulator"/>
    <property type="match status" value="1"/>
</dbReference>
<evidence type="ECO:0000256" key="10">
    <source>
        <dbReference type="ARBA" id="ARBA00023125"/>
    </source>
</evidence>
<evidence type="ECO:0000313" key="17">
    <source>
        <dbReference type="EMBL" id="GGC75423.1"/>
    </source>
</evidence>
<dbReference type="Proteomes" id="UP000651668">
    <property type="component" value="Unassembled WGS sequence"/>
</dbReference>